<feature type="compositionally biased region" description="Polar residues" evidence="1">
    <location>
        <begin position="12"/>
        <end position="24"/>
    </location>
</feature>
<dbReference type="Proteomes" id="UP000624244">
    <property type="component" value="Unassembled WGS sequence"/>
</dbReference>
<protein>
    <submittedName>
        <fullName evidence="2">Uncharacterized protein</fullName>
    </submittedName>
</protein>
<accession>A0A8H6E043</accession>
<dbReference type="AlphaFoldDB" id="A0A8H6E043"/>
<dbReference type="EMBL" id="WNKQ01000001">
    <property type="protein sequence ID" value="KAF5854432.1"/>
    <property type="molecule type" value="Genomic_DNA"/>
</dbReference>
<name>A0A8H6E043_COCSA</name>
<evidence type="ECO:0000313" key="2">
    <source>
        <dbReference type="EMBL" id="KAF5854432.1"/>
    </source>
</evidence>
<evidence type="ECO:0000313" key="3">
    <source>
        <dbReference type="Proteomes" id="UP000624244"/>
    </source>
</evidence>
<comment type="caution">
    <text evidence="2">The sequence shown here is derived from an EMBL/GenBank/DDBJ whole genome shotgun (WGS) entry which is preliminary data.</text>
</comment>
<organism evidence="2 3">
    <name type="scientific">Cochliobolus sativus</name>
    <name type="common">Common root rot and spot blotch fungus</name>
    <name type="synonym">Bipolaris sorokiniana</name>
    <dbReference type="NCBI Taxonomy" id="45130"/>
    <lineage>
        <taxon>Eukaryota</taxon>
        <taxon>Fungi</taxon>
        <taxon>Dikarya</taxon>
        <taxon>Ascomycota</taxon>
        <taxon>Pezizomycotina</taxon>
        <taxon>Dothideomycetes</taxon>
        <taxon>Pleosporomycetidae</taxon>
        <taxon>Pleosporales</taxon>
        <taxon>Pleosporineae</taxon>
        <taxon>Pleosporaceae</taxon>
        <taxon>Bipolaris</taxon>
    </lineage>
</organism>
<feature type="region of interest" description="Disordered" evidence="1">
    <location>
        <begin position="1"/>
        <end position="71"/>
    </location>
</feature>
<sequence length="84" mass="9378">MLQIPILLRGQAKSSKPKQGTKPNIPSPLSPHTHLSHNLLSHRSLSLGTSALRRPKCTKRPVPPNNPSYRQNYQNEHECVIIPA</sequence>
<evidence type="ECO:0000256" key="1">
    <source>
        <dbReference type="SAM" id="MobiDB-lite"/>
    </source>
</evidence>
<proteinExistence type="predicted"/>
<gene>
    <name evidence="2" type="ORF">GGP41_007201</name>
</gene>
<feature type="compositionally biased region" description="Low complexity" evidence="1">
    <location>
        <begin position="30"/>
        <end position="47"/>
    </location>
</feature>
<reference evidence="2" key="1">
    <citation type="submission" date="2019-11" db="EMBL/GenBank/DDBJ databases">
        <title>Bipolaris sorokiniana Genome sequencing.</title>
        <authorList>
            <person name="Wang H."/>
        </authorList>
    </citation>
    <scope>NUCLEOTIDE SEQUENCE</scope>
</reference>